<dbReference type="InterPro" id="IPR012506">
    <property type="entry name" value="TMEM86B-like"/>
</dbReference>
<dbReference type="AlphaFoldDB" id="A0A0B9GNT5"/>
<evidence type="ECO:0000256" key="6">
    <source>
        <dbReference type="SAM" id="Phobius"/>
    </source>
</evidence>
<comment type="subcellular location">
    <subcellularLocation>
        <location evidence="1">Membrane</location>
        <topology evidence="1">Multi-pass membrane protein</topology>
    </subcellularLocation>
</comment>
<comment type="caution">
    <text evidence="7">The sequence shown here is derived from an EMBL/GenBank/DDBJ whole genome shotgun (WGS) entry which is preliminary data.</text>
</comment>
<keyword evidence="4 6" id="KW-1133">Transmembrane helix</keyword>
<sequence>MWVWLAIALSALLHITAAYHGPRWQFYIFKPFTMLLLISIAWQSGDSSFYHLAILLGLSLSVVGDVFLMWPKDRFIPGVVAFALAHIAYCAAFWSQLGSQIVWWLPAMLAAAGVIVFLLLLPSLGNMVVPVAIYIAVITQMAWAAGEFWLTTASTSALLAFAGAAVFMFSDLCLAIDRFRGPFRAATIMVMTSYFLAQSLIVASLLAI</sequence>
<evidence type="ECO:0000256" key="4">
    <source>
        <dbReference type="ARBA" id="ARBA00022989"/>
    </source>
</evidence>
<evidence type="ECO:0000313" key="7">
    <source>
        <dbReference type="EMBL" id="KHT60501.1"/>
    </source>
</evidence>
<keyword evidence="5 6" id="KW-0472">Membrane</keyword>
<comment type="similarity">
    <text evidence="2">Belongs to the TMEM86 family.</text>
</comment>
<proteinExistence type="inferred from homology"/>
<keyword evidence="3 6" id="KW-0812">Transmembrane</keyword>
<evidence type="ECO:0000256" key="3">
    <source>
        <dbReference type="ARBA" id="ARBA00022692"/>
    </source>
</evidence>
<dbReference type="EMBL" id="JWLZ01000208">
    <property type="protein sequence ID" value="KHT60501.1"/>
    <property type="molecule type" value="Genomic_DNA"/>
</dbReference>
<reference evidence="7 8" key="1">
    <citation type="submission" date="2014-12" db="EMBL/GenBank/DDBJ databases">
        <title>Genome sequencing of Photobacterium gaetbulicola AD005a.</title>
        <authorList>
            <person name="Adrian T.G.S."/>
            <person name="Chan K.G."/>
        </authorList>
    </citation>
    <scope>NUCLEOTIDE SEQUENCE [LARGE SCALE GENOMIC DNA]</scope>
    <source>
        <strain evidence="7 8">AD005a</strain>
    </source>
</reference>
<feature type="transmembrane region" description="Helical" evidence="6">
    <location>
        <begin position="157"/>
        <end position="176"/>
    </location>
</feature>
<dbReference type="RefSeq" id="WP_039468367.1">
    <property type="nucleotide sequence ID" value="NZ_JWLZ01000208.1"/>
</dbReference>
<dbReference type="GO" id="GO:0016787">
    <property type="term" value="F:hydrolase activity"/>
    <property type="evidence" value="ECO:0007669"/>
    <property type="project" value="TreeGrafter"/>
</dbReference>
<evidence type="ECO:0000256" key="5">
    <source>
        <dbReference type="ARBA" id="ARBA00023136"/>
    </source>
</evidence>
<organism evidence="7 8">
    <name type="scientific">Photobacterium gaetbulicola</name>
    <dbReference type="NCBI Taxonomy" id="1295392"/>
    <lineage>
        <taxon>Bacteria</taxon>
        <taxon>Pseudomonadati</taxon>
        <taxon>Pseudomonadota</taxon>
        <taxon>Gammaproteobacteria</taxon>
        <taxon>Vibrionales</taxon>
        <taxon>Vibrionaceae</taxon>
        <taxon>Photobacterium</taxon>
    </lineage>
</organism>
<feature type="transmembrane region" description="Helical" evidence="6">
    <location>
        <begin position="49"/>
        <end position="68"/>
    </location>
</feature>
<name>A0A0B9GNT5_9GAMM</name>
<evidence type="ECO:0000313" key="8">
    <source>
        <dbReference type="Proteomes" id="UP000031278"/>
    </source>
</evidence>
<feature type="transmembrane region" description="Helical" evidence="6">
    <location>
        <begin position="75"/>
        <end position="95"/>
    </location>
</feature>
<dbReference type="GO" id="GO:0016020">
    <property type="term" value="C:membrane"/>
    <property type="evidence" value="ECO:0007669"/>
    <property type="project" value="UniProtKB-SubCell"/>
</dbReference>
<feature type="transmembrane region" description="Helical" evidence="6">
    <location>
        <begin position="188"/>
        <end position="207"/>
    </location>
</feature>
<evidence type="ECO:0008006" key="9">
    <source>
        <dbReference type="Google" id="ProtNLM"/>
    </source>
</evidence>
<evidence type="ECO:0000256" key="2">
    <source>
        <dbReference type="ARBA" id="ARBA00007375"/>
    </source>
</evidence>
<dbReference type="Pfam" id="PF07947">
    <property type="entry name" value="YhhN"/>
    <property type="match status" value="1"/>
</dbReference>
<dbReference type="PANTHER" id="PTHR31885:SF6">
    <property type="entry name" value="GH04784P"/>
    <property type="match status" value="1"/>
</dbReference>
<protein>
    <recommendedName>
        <fullName evidence="9">Lysoplasmalogenase</fullName>
    </recommendedName>
</protein>
<gene>
    <name evidence="7" type="ORF">RJ45_23310</name>
</gene>
<dbReference type="PANTHER" id="PTHR31885">
    <property type="entry name" value="GH04784P"/>
    <property type="match status" value="1"/>
</dbReference>
<evidence type="ECO:0000256" key="1">
    <source>
        <dbReference type="ARBA" id="ARBA00004141"/>
    </source>
</evidence>
<dbReference type="Proteomes" id="UP000031278">
    <property type="component" value="Unassembled WGS sequence"/>
</dbReference>
<accession>A0A0B9GNT5</accession>